<dbReference type="Pfam" id="PF00583">
    <property type="entry name" value="Acetyltransf_1"/>
    <property type="match status" value="1"/>
</dbReference>
<gene>
    <name evidence="4" type="ORF">FHE74_03210</name>
</gene>
<keyword evidence="1 4" id="KW-0808">Transferase</keyword>
<dbReference type="PANTHER" id="PTHR43420:SF44">
    <property type="entry name" value="ACETYLTRANSFERASE YPEA"/>
    <property type="match status" value="1"/>
</dbReference>
<comment type="caution">
    <text evidence="4">The sequence shown here is derived from an EMBL/GenBank/DDBJ whole genome shotgun (WGS) entry which is preliminary data.</text>
</comment>
<evidence type="ECO:0000256" key="2">
    <source>
        <dbReference type="ARBA" id="ARBA00023315"/>
    </source>
</evidence>
<dbReference type="AlphaFoldDB" id="A0A5C4U5L5"/>
<dbReference type="GO" id="GO:0016747">
    <property type="term" value="F:acyltransferase activity, transferring groups other than amino-acyl groups"/>
    <property type="evidence" value="ECO:0007669"/>
    <property type="project" value="InterPro"/>
</dbReference>
<keyword evidence="2" id="KW-0012">Acyltransferase</keyword>
<evidence type="ECO:0000256" key="1">
    <source>
        <dbReference type="ARBA" id="ARBA00022679"/>
    </source>
</evidence>
<sequence length="163" mass="18260">MSFIFRETTAEDKTYIYRLNYLADVFGDETKNPDSQEFLEATRVYVDEWDAERGGVLVIDEDLKNPAGGAWLVYGTDDSHGEGYVAEGIPEVAIAVESRYRGSGLGTELLKKSAELARDRGAKQLSLCVHDDNPRARALYERLGFKTVKVKDNPYTVMVLDLT</sequence>
<name>A0A5C4U5L5_9CORY</name>
<dbReference type="Proteomes" id="UP000312032">
    <property type="component" value="Unassembled WGS sequence"/>
</dbReference>
<reference evidence="4 5" key="1">
    <citation type="submission" date="2019-06" db="EMBL/GenBank/DDBJ databases">
        <authorList>
            <person name="Li J."/>
        </authorList>
    </citation>
    <scope>NUCLEOTIDE SEQUENCE [LARGE SCALE GENOMIC DNA]</scope>
    <source>
        <strain evidence="4 5">LMG 28165</strain>
    </source>
</reference>
<evidence type="ECO:0000313" key="4">
    <source>
        <dbReference type="EMBL" id="TNL99378.1"/>
    </source>
</evidence>
<dbReference type="EMBL" id="VDHJ01000003">
    <property type="protein sequence ID" value="TNL99378.1"/>
    <property type="molecule type" value="Genomic_DNA"/>
</dbReference>
<dbReference type="RefSeq" id="WP_139465054.1">
    <property type="nucleotide sequence ID" value="NZ_VDHJ01000003.1"/>
</dbReference>
<dbReference type="Gene3D" id="3.40.630.30">
    <property type="match status" value="1"/>
</dbReference>
<dbReference type="CDD" id="cd04301">
    <property type="entry name" value="NAT_SF"/>
    <property type="match status" value="1"/>
</dbReference>
<dbReference type="InterPro" id="IPR000182">
    <property type="entry name" value="GNAT_dom"/>
</dbReference>
<proteinExistence type="predicted"/>
<dbReference type="InterPro" id="IPR050680">
    <property type="entry name" value="YpeA/RimI_acetyltransf"/>
</dbReference>
<dbReference type="PANTHER" id="PTHR43420">
    <property type="entry name" value="ACETYLTRANSFERASE"/>
    <property type="match status" value="1"/>
</dbReference>
<accession>A0A5C4U5L5</accession>
<dbReference type="PROSITE" id="PS51186">
    <property type="entry name" value="GNAT"/>
    <property type="match status" value="1"/>
</dbReference>
<keyword evidence="5" id="KW-1185">Reference proteome</keyword>
<evidence type="ECO:0000313" key="5">
    <source>
        <dbReference type="Proteomes" id="UP000312032"/>
    </source>
</evidence>
<dbReference type="SUPFAM" id="SSF55729">
    <property type="entry name" value="Acyl-CoA N-acyltransferases (Nat)"/>
    <property type="match status" value="1"/>
</dbReference>
<dbReference type="OrthoDB" id="4553064at2"/>
<evidence type="ECO:0000259" key="3">
    <source>
        <dbReference type="PROSITE" id="PS51186"/>
    </source>
</evidence>
<feature type="domain" description="N-acetyltransferase" evidence="3">
    <location>
        <begin position="3"/>
        <end position="163"/>
    </location>
</feature>
<protein>
    <submittedName>
        <fullName evidence="4">GNAT family N-acetyltransferase</fullName>
    </submittedName>
</protein>
<organism evidence="4 5">
    <name type="scientific">Corynebacterium tapiri</name>
    <dbReference type="NCBI Taxonomy" id="1448266"/>
    <lineage>
        <taxon>Bacteria</taxon>
        <taxon>Bacillati</taxon>
        <taxon>Actinomycetota</taxon>
        <taxon>Actinomycetes</taxon>
        <taxon>Mycobacteriales</taxon>
        <taxon>Corynebacteriaceae</taxon>
        <taxon>Corynebacterium</taxon>
    </lineage>
</organism>
<dbReference type="InterPro" id="IPR016181">
    <property type="entry name" value="Acyl_CoA_acyltransferase"/>
</dbReference>